<dbReference type="Gene3D" id="3.30.1330.60">
    <property type="entry name" value="OmpA-like domain"/>
    <property type="match status" value="1"/>
</dbReference>
<comment type="similarity">
    <text evidence="2">Belongs to the MotB family.</text>
</comment>
<feature type="domain" description="OmpA-like" evidence="10">
    <location>
        <begin position="156"/>
        <end position="275"/>
    </location>
</feature>
<reference evidence="12" key="1">
    <citation type="submission" date="2014-11" db="EMBL/GenBank/DDBJ databases">
        <title>Draft genome sequence of Hydrogenophaga intermedia S1.</title>
        <authorList>
            <person name="Gan H.M."/>
            <person name="Chew T.H."/>
            <person name="Stolz A."/>
        </authorList>
    </citation>
    <scope>NUCLEOTIDE SEQUENCE [LARGE SCALE GENOMIC DNA]</scope>
    <source>
        <strain evidence="12">S1</strain>
    </source>
</reference>
<accession>A0A1L1PHD3</accession>
<evidence type="ECO:0000256" key="3">
    <source>
        <dbReference type="ARBA" id="ARBA00022475"/>
    </source>
</evidence>
<organism evidence="11 12">
    <name type="scientific">Hydrogenophaga intermedia</name>
    <dbReference type="NCBI Taxonomy" id="65786"/>
    <lineage>
        <taxon>Bacteria</taxon>
        <taxon>Pseudomonadati</taxon>
        <taxon>Pseudomonadota</taxon>
        <taxon>Betaproteobacteria</taxon>
        <taxon>Burkholderiales</taxon>
        <taxon>Comamonadaceae</taxon>
        <taxon>Hydrogenophaga</taxon>
    </lineage>
</organism>
<dbReference type="AlphaFoldDB" id="A0A1L1PHD3"/>
<sequence length="338" mass="36229">MSKAEHGTIVKRVSRRHEEEDHGGSWKVAFADFTLALMCLFLVLWVLAARDKEEATRALESGGGAVMAEISGAKIPAEGGPRGSLIDRKPMPRKGEGEGPDAIRTVPGLLNPTPLRARYDTPEQMAELAALLARLSLEAGLSANLQTFVTPHGLRIMLHDTDKEGMFQLGSAVPSARFADMLHRMGPLLAKIQNPILIVGHTDASPYASKDPFGQSNARLSTERAGAARSHLLRGGMPDESVLQVVGMAERAPVLPDQPLASVNRRIEVMVLTLDQAQAMTAMFGRPTQAEPLLPGLQAETPARDVLAALRESVVAAGRQLPGFDRALAPSAEPTLTR</sequence>
<evidence type="ECO:0000256" key="7">
    <source>
        <dbReference type="PROSITE-ProRule" id="PRU00473"/>
    </source>
</evidence>
<keyword evidence="6 7" id="KW-0472">Membrane</keyword>
<dbReference type="SUPFAM" id="SSF103088">
    <property type="entry name" value="OmpA-like"/>
    <property type="match status" value="1"/>
</dbReference>
<evidence type="ECO:0000256" key="1">
    <source>
        <dbReference type="ARBA" id="ARBA00004162"/>
    </source>
</evidence>
<evidence type="ECO:0000256" key="9">
    <source>
        <dbReference type="SAM" id="Phobius"/>
    </source>
</evidence>
<dbReference type="Pfam" id="PF00691">
    <property type="entry name" value="OmpA"/>
    <property type="match status" value="1"/>
</dbReference>
<dbReference type="PANTHER" id="PTHR30329:SF21">
    <property type="entry name" value="LIPOPROTEIN YIAD-RELATED"/>
    <property type="match status" value="1"/>
</dbReference>
<dbReference type="InterPro" id="IPR036737">
    <property type="entry name" value="OmpA-like_sf"/>
</dbReference>
<dbReference type="Pfam" id="PF13677">
    <property type="entry name" value="MotB_plug"/>
    <property type="match status" value="1"/>
</dbReference>
<dbReference type="InterPro" id="IPR006665">
    <property type="entry name" value="OmpA-like"/>
</dbReference>
<name>A0A1L1PHD3_HYDIT</name>
<keyword evidence="12" id="KW-1185">Reference proteome</keyword>
<proteinExistence type="inferred from homology"/>
<dbReference type="GO" id="GO:0005886">
    <property type="term" value="C:plasma membrane"/>
    <property type="evidence" value="ECO:0007669"/>
    <property type="project" value="UniProtKB-SubCell"/>
</dbReference>
<feature type="compositionally biased region" description="Basic and acidic residues" evidence="8">
    <location>
        <begin position="85"/>
        <end position="97"/>
    </location>
</feature>
<protein>
    <submittedName>
        <fullName evidence="11">Chemotaxis lafU protein</fullName>
    </submittedName>
</protein>
<evidence type="ECO:0000256" key="6">
    <source>
        <dbReference type="ARBA" id="ARBA00023136"/>
    </source>
</evidence>
<evidence type="ECO:0000256" key="5">
    <source>
        <dbReference type="ARBA" id="ARBA00022989"/>
    </source>
</evidence>
<evidence type="ECO:0000256" key="4">
    <source>
        <dbReference type="ARBA" id="ARBA00022692"/>
    </source>
</evidence>
<gene>
    <name evidence="11" type="ORF">BN948_01588</name>
</gene>
<dbReference type="PROSITE" id="PS51123">
    <property type="entry name" value="OMPA_2"/>
    <property type="match status" value="1"/>
</dbReference>
<dbReference type="Proteomes" id="UP000028878">
    <property type="component" value="Unassembled WGS sequence"/>
</dbReference>
<keyword evidence="3" id="KW-1003">Cell membrane</keyword>
<dbReference type="RefSeq" id="WP_009518108.1">
    <property type="nucleotide sequence ID" value="NZ_CCAE010000009.1"/>
</dbReference>
<feature type="region of interest" description="Disordered" evidence="8">
    <location>
        <begin position="78"/>
        <end position="107"/>
    </location>
</feature>
<comment type="subcellular location">
    <subcellularLocation>
        <location evidence="1">Cell membrane</location>
        <topology evidence="1">Single-pass membrane protein</topology>
    </subcellularLocation>
</comment>
<evidence type="ECO:0000313" key="11">
    <source>
        <dbReference type="EMBL" id="CDN87169.1"/>
    </source>
</evidence>
<evidence type="ECO:0000256" key="8">
    <source>
        <dbReference type="SAM" id="MobiDB-lite"/>
    </source>
</evidence>
<dbReference type="InterPro" id="IPR050330">
    <property type="entry name" value="Bact_OuterMem_StrucFunc"/>
</dbReference>
<evidence type="ECO:0000256" key="2">
    <source>
        <dbReference type="ARBA" id="ARBA00008914"/>
    </source>
</evidence>
<dbReference type="EMBL" id="CCAE010000009">
    <property type="protein sequence ID" value="CDN87169.1"/>
    <property type="molecule type" value="Genomic_DNA"/>
</dbReference>
<keyword evidence="5 9" id="KW-1133">Transmembrane helix</keyword>
<dbReference type="InterPro" id="IPR025713">
    <property type="entry name" value="MotB-like_N_dom"/>
</dbReference>
<dbReference type="CDD" id="cd07185">
    <property type="entry name" value="OmpA_C-like"/>
    <property type="match status" value="1"/>
</dbReference>
<keyword evidence="4 9" id="KW-0812">Transmembrane</keyword>
<feature type="transmembrane region" description="Helical" evidence="9">
    <location>
        <begin position="28"/>
        <end position="48"/>
    </location>
</feature>
<evidence type="ECO:0000313" key="12">
    <source>
        <dbReference type="Proteomes" id="UP000028878"/>
    </source>
</evidence>
<evidence type="ECO:0000259" key="10">
    <source>
        <dbReference type="PROSITE" id="PS51123"/>
    </source>
</evidence>
<dbReference type="PANTHER" id="PTHR30329">
    <property type="entry name" value="STATOR ELEMENT OF FLAGELLAR MOTOR COMPLEX"/>
    <property type="match status" value="1"/>
</dbReference>